<dbReference type="AlphaFoldDB" id="A0AAD6U4Q2"/>
<feature type="region of interest" description="Disordered" evidence="1">
    <location>
        <begin position="1"/>
        <end position="47"/>
    </location>
</feature>
<keyword evidence="3" id="KW-1185">Reference proteome</keyword>
<dbReference type="EMBL" id="JARJCN010000030">
    <property type="protein sequence ID" value="KAJ7086892.1"/>
    <property type="molecule type" value="Genomic_DNA"/>
</dbReference>
<gene>
    <name evidence="2" type="ORF">B0H15DRAFT_781927</name>
</gene>
<protein>
    <submittedName>
        <fullName evidence="2">Uncharacterized protein</fullName>
    </submittedName>
</protein>
<name>A0AAD6U4Q2_9AGAR</name>
<organism evidence="2 3">
    <name type="scientific">Mycena belliarum</name>
    <dbReference type="NCBI Taxonomy" id="1033014"/>
    <lineage>
        <taxon>Eukaryota</taxon>
        <taxon>Fungi</taxon>
        <taxon>Dikarya</taxon>
        <taxon>Basidiomycota</taxon>
        <taxon>Agaricomycotina</taxon>
        <taxon>Agaricomycetes</taxon>
        <taxon>Agaricomycetidae</taxon>
        <taxon>Agaricales</taxon>
        <taxon>Marasmiineae</taxon>
        <taxon>Mycenaceae</taxon>
        <taxon>Mycena</taxon>
    </lineage>
</organism>
<evidence type="ECO:0000313" key="2">
    <source>
        <dbReference type="EMBL" id="KAJ7086892.1"/>
    </source>
</evidence>
<sequence>MAPPPHVPSPPPPPRVPSPPPPRAPSPPPRVPSPPPPRWDDTIPPPCPADAPDWFHAVYGEVVGRNLGTLYNAVLEEWVEIERGYEWDMNKGGRGLSKRGRPAEVSAWVSAGRGLRKGPLANGVGPGIRSLAVFDATWWRWWGSLQPEWRSKCRGTPGKFERDVYPDSHGDTWSSLRHPGQNGVLSVVASLYWWGKKVTTDGVREDWESWTDAMRDVRWMLCGLRAANVQQGVELNNAAPGAAE</sequence>
<accession>A0AAD6U4Q2</accession>
<evidence type="ECO:0000313" key="3">
    <source>
        <dbReference type="Proteomes" id="UP001222325"/>
    </source>
</evidence>
<reference evidence="2" key="1">
    <citation type="submission" date="2023-03" db="EMBL/GenBank/DDBJ databases">
        <title>Massive genome expansion in bonnet fungi (Mycena s.s.) driven by repeated elements and novel gene families across ecological guilds.</title>
        <authorList>
            <consortium name="Lawrence Berkeley National Laboratory"/>
            <person name="Harder C.B."/>
            <person name="Miyauchi S."/>
            <person name="Viragh M."/>
            <person name="Kuo A."/>
            <person name="Thoen E."/>
            <person name="Andreopoulos B."/>
            <person name="Lu D."/>
            <person name="Skrede I."/>
            <person name="Drula E."/>
            <person name="Henrissat B."/>
            <person name="Morin E."/>
            <person name="Kohler A."/>
            <person name="Barry K."/>
            <person name="LaButti K."/>
            <person name="Morin E."/>
            <person name="Salamov A."/>
            <person name="Lipzen A."/>
            <person name="Mereny Z."/>
            <person name="Hegedus B."/>
            <person name="Baldrian P."/>
            <person name="Stursova M."/>
            <person name="Weitz H."/>
            <person name="Taylor A."/>
            <person name="Grigoriev I.V."/>
            <person name="Nagy L.G."/>
            <person name="Martin F."/>
            <person name="Kauserud H."/>
        </authorList>
    </citation>
    <scope>NUCLEOTIDE SEQUENCE</scope>
    <source>
        <strain evidence="2">CBHHK173m</strain>
    </source>
</reference>
<proteinExistence type="predicted"/>
<evidence type="ECO:0000256" key="1">
    <source>
        <dbReference type="SAM" id="MobiDB-lite"/>
    </source>
</evidence>
<dbReference type="Proteomes" id="UP001222325">
    <property type="component" value="Unassembled WGS sequence"/>
</dbReference>
<comment type="caution">
    <text evidence="2">The sequence shown here is derived from an EMBL/GenBank/DDBJ whole genome shotgun (WGS) entry which is preliminary data.</text>
</comment>